<organism evidence="14 15">
    <name type="scientific">Streptomyces hainanensis</name>
    <dbReference type="NCBI Taxonomy" id="402648"/>
    <lineage>
        <taxon>Bacteria</taxon>
        <taxon>Bacillati</taxon>
        <taxon>Actinomycetota</taxon>
        <taxon>Actinomycetes</taxon>
        <taxon>Kitasatosporales</taxon>
        <taxon>Streptomycetaceae</taxon>
        <taxon>Streptomyces</taxon>
    </lineage>
</organism>
<evidence type="ECO:0000259" key="13">
    <source>
        <dbReference type="PROSITE" id="PS51760"/>
    </source>
</evidence>
<dbReference type="GO" id="GO:0030247">
    <property type="term" value="F:polysaccharide binding"/>
    <property type="evidence" value="ECO:0007669"/>
    <property type="project" value="UniProtKB-UniRule"/>
</dbReference>
<evidence type="ECO:0000256" key="8">
    <source>
        <dbReference type="ARBA" id="ARBA00023326"/>
    </source>
</evidence>
<dbReference type="EC" id="3.2.1.8" evidence="10"/>
<dbReference type="SUPFAM" id="SSF51445">
    <property type="entry name" value="(Trans)glycosidases"/>
    <property type="match status" value="1"/>
</dbReference>
<evidence type="ECO:0000256" key="1">
    <source>
        <dbReference type="ARBA" id="ARBA00000681"/>
    </source>
</evidence>
<accession>A0A4R4TWH1</accession>
<evidence type="ECO:0000313" key="15">
    <source>
        <dbReference type="Proteomes" id="UP000295345"/>
    </source>
</evidence>
<evidence type="ECO:0000256" key="7">
    <source>
        <dbReference type="ARBA" id="ARBA00023295"/>
    </source>
</evidence>
<evidence type="ECO:0000256" key="9">
    <source>
        <dbReference type="PROSITE-ProRule" id="PRU10061"/>
    </source>
</evidence>
<dbReference type="Proteomes" id="UP000295345">
    <property type="component" value="Unassembled WGS sequence"/>
</dbReference>
<keyword evidence="8 10" id="KW-0624">Polysaccharide degradation</keyword>
<evidence type="ECO:0000256" key="4">
    <source>
        <dbReference type="ARBA" id="ARBA00022729"/>
    </source>
</evidence>
<evidence type="ECO:0000256" key="5">
    <source>
        <dbReference type="ARBA" id="ARBA00022801"/>
    </source>
</evidence>
<keyword evidence="7 10" id="KW-0326">Glycosidase</keyword>
<evidence type="ECO:0000256" key="3">
    <source>
        <dbReference type="ARBA" id="ARBA00022651"/>
    </source>
</evidence>
<dbReference type="SMART" id="SM00633">
    <property type="entry name" value="Glyco_10"/>
    <property type="match status" value="1"/>
</dbReference>
<sequence length="468" mass="49106">MFFHPGRTPRGVVVAALAAVALLAPTGQAGAADSRAAAPPLRELAAESGRFLGLGVNGPLLDQANYTAVAGTEFSSLTPGNEMKWGSVEPTRGSYSWAGADRIVDYAEAHDQEVHGHTLVWHSQLPDWVANGTFADGELRQVMTDHVATEVGRYAGRIARWDVVNEPLNEDGTLRDTVFLREIGPDYIADALRAARAADPDARLYINDYNTDGLGAKSDGMYELVTSLLDAGVPLDGVGFQAHLILGQVPASMEQNLRRFADLGLEVAVTELDVRMQLPSDAAKLQQQAVDYGAVVGACVAVDGCAGVTLWGFTDADSWIPPTFPGQGAALPWDENYQPKPAYHAIVEALGGDPAPEPEPGSCVADYRVTNRWNAGSTVDVRVTTGQPIAGWTVTFGLPVGESVVSSWNTSLTQSGTTVTARNVSWNGTVGAGGTLGFGFQTNSGAVNAAPVLSLNGTTCTTAGQAPS</sequence>
<dbReference type="PANTHER" id="PTHR31490:SF88">
    <property type="entry name" value="BETA-XYLANASE"/>
    <property type="match status" value="1"/>
</dbReference>
<comment type="caution">
    <text evidence="14">The sequence shown here is derived from an EMBL/GenBank/DDBJ whole genome shotgun (WGS) entry which is preliminary data.</text>
</comment>
<feature type="domain" description="CBM2" evidence="12">
    <location>
        <begin position="356"/>
        <end position="463"/>
    </location>
</feature>
<dbReference type="SUPFAM" id="SSF49384">
    <property type="entry name" value="Carbohydrate-binding domain"/>
    <property type="match status" value="1"/>
</dbReference>
<evidence type="ECO:0000256" key="6">
    <source>
        <dbReference type="ARBA" id="ARBA00023277"/>
    </source>
</evidence>
<keyword evidence="15" id="KW-1185">Reference proteome</keyword>
<dbReference type="InterPro" id="IPR017853">
    <property type="entry name" value="GH"/>
</dbReference>
<evidence type="ECO:0000256" key="11">
    <source>
        <dbReference type="SAM" id="SignalP"/>
    </source>
</evidence>
<dbReference type="InterPro" id="IPR012291">
    <property type="entry name" value="CBM2_carb-bd_dom_sf"/>
</dbReference>
<proteinExistence type="inferred from homology"/>
<dbReference type="PROSITE" id="PS00591">
    <property type="entry name" value="GH10_1"/>
    <property type="match status" value="1"/>
</dbReference>
<dbReference type="PRINTS" id="PR00134">
    <property type="entry name" value="GLHYDRLASE10"/>
</dbReference>
<evidence type="ECO:0000259" key="12">
    <source>
        <dbReference type="PROSITE" id="PS51173"/>
    </source>
</evidence>
<feature type="active site" description="Nucleophile" evidence="9">
    <location>
        <position position="271"/>
    </location>
</feature>
<evidence type="ECO:0000313" key="14">
    <source>
        <dbReference type="EMBL" id="TDC78479.1"/>
    </source>
</evidence>
<dbReference type="InterPro" id="IPR018366">
    <property type="entry name" value="CBM2_CS"/>
</dbReference>
<dbReference type="InterPro" id="IPR044846">
    <property type="entry name" value="GH10"/>
</dbReference>
<dbReference type="InterPro" id="IPR008965">
    <property type="entry name" value="CBM2/CBM3_carb-bd_dom_sf"/>
</dbReference>
<dbReference type="GO" id="GO:0031176">
    <property type="term" value="F:endo-1,4-beta-xylanase activity"/>
    <property type="evidence" value="ECO:0007669"/>
    <property type="project" value="UniProtKB-EC"/>
</dbReference>
<gene>
    <name evidence="14" type="ORF">E1283_04955</name>
</gene>
<comment type="similarity">
    <text evidence="2 10">Belongs to the glycosyl hydrolase 10 (cellulase F) family.</text>
</comment>
<evidence type="ECO:0000256" key="2">
    <source>
        <dbReference type="ARBA" id="ARBA00007495"/>
    </source>
</evidence>
<dbReference type="GO" id="GO:0045493">
    <property type="term" value="P:xylan catabolic process"/>
    <property type="evidence" value="ECO:0007669"/>
    <property type="project" value="UniProtKB-KW"/>
</dbReference>
<feature type="chain" id="PRO_5020547104" description="Beta-xylanase" evidence="11">
    <location>
        <begin position="32"/>
        <end position="468"/>
    </location>
</feature>
<evidence type="ECO:0000256" key="10">
    <source>
        <dbReference type="RuleBase" id="RU361174"/>
    </source>
</evidence>
<feature type="signal peptide" evidence="11">
    <location>
        <begin position="1"/>
        <end position="31"/>
    </location>
</feature>
<feature type="domain" description="GH10" evidence="13">
    <location>
        <begin position="35"/>
        <end position="349"/>
    </location>
</feature>
<dbReference type="InterPro" id="IPR001000">
    <property type="entry name" value="GH10_dom"/>
</dbReference>
<keyword evidence="4 11" id="KW-0732">Signal</keyword>
<dbReference type="PROSITE" id="PS51760">
    <property type="entry name" value="GH10_2"/>
    <property type="match status" value="1"/>
</dbReference>
<dbReference type="PROSITE" id="PS51173">
    <property type="entry name" value="CBM2"/>
    <property type="match status" value="1"/>
</dbReference>
<dbReference type="PANTHER" id="PTHR31490">
    <property type="entry name" value="GLYCOSYL HYDROLASE"/>
    <property type="match status" value="1"/>
</dbReference>
<dbReference type="SMART" id="SM00637">
    <property type="entry name" value="CBD_II"/>
    <property type="match status" value="1"/>
</dbReference>
<dbReference type="Gene3D" id="2.60.40.290">
    <property type="match status" value="1"/>
</dbReference>
<reference evidence="14 15" key="1">
    <citation type="submission" date="2019-03" db="EMBL/GenBank/DDBJ databases">
        <title>Draft genome sequences of novel Actinobacteria.</title>
        <authorList>
            <person name="Sahin N."/>
            <person name="Ay H."/>
            <person name="Saygin H."/>
        </authorList>
    </citation>
    <scope>NUCLEOTIDE SEQUENCE [LARGE SCALE GENOMIC DNA]</scope>
    <source>
        <strain evidence="14 15">DSM 41900</strain>
    </source>
</reference>
<dbReference type="InterPro" id="IPR001919">
    <property type="entry name" value="CBD2"/>
</dbReference>
<dbReference type="Pfam" id="PF00331">
    <property type="entry name" value="Glyco_hydro_10"/>
    <property type="match status" value="1"/>
</dbReference>
<keyword evidence="6 10" id="KW-0119">Carbohydrate metabolism</keyword>
<dbReference type="RefSeq" id="WP_132816632.1">
    <property type="nucleotide sequence ID" value="NZ_SMKI01000032.1"/>
</dbReference>
<dbReference type="AlphaFoldDB" id="A0A4R4TWH1"/>
<keyword evidence="5 10" id="KW-0378">Hydrolase</keyword>
<name>A0A4R4TWH1_9ACTN</name>
<keyword evidence="3 14" id="KW-0858">Xylan degradation</keyword>
<dbReference type="Pfam" id="PF00553">
    <property type="entry name" value="CBM_2"/>
    <property type="match status" value="1"/>
</dbReference>
<dbReference type="InterPro" id="IPR031158">
    <property type="entry name" value="GH10_AS"/>
</dbReference>
<comment type="catalytic activity">
    <reaction evidence="1 10">
        <text>Endohydrolysis of (1-&gt;4)-beta-D-xylosidic linkages in xylans.</text>
        <dbReference type="EC" id="3.2.1.8"/>
    </reaction>
</comment>
<protein>
    <recommendedName>
        <fullName evidence="10">Beta-xylanase</fullName>
        <ecNumber evidence="10">3.2.1.8</ecNumber>
    </recommendedName>
</protein>
<dbReference type="Gene3D" id="3.20.20.80">
    <property type="entry name" value="Glycosidases"/>
    <property type="match status" value="1"/>
</dbReference>
<dbReference type="EMBL" id="SMKI01000032">
    <property type="protein sequence ID" value="TDC78479.1"/>
    <property type="molecule type" value="Genomic_DNA"/>
</dbReference>
<dbReference type="PROSITE" id="PS00561">
    <property type="entry name" value="CBM2_A"/>
    <property type="match status" value="1"/>
</dbReference>
<dbReference type="OrthoDB" id="9815836at2"/>